<dbReference type="EMBL" id="QGTR01000007">
    <property type="protein sequence ID" value="PWV97212.1"/>
    <property type="molecule type" value="Genomic_DNA"/>
</dbReference>
<dbReference type="PANTHER" id="PTHR47062:SF1">
    <property type="entry name" value="SMALL HEAT SHOCK PROTEIN IBPA"/>
    <property type="match status" value="1"/>
</dbReference>
<dbReference type="Gene3D" id="2.60.40.790">
    <property type="match status" value="1"/>
</dbReference>
<dbReference type="SUPFAM" id="SSF49764">
    <property type="entry name" value="HSP20-like chaperones"/>
    <property type="match status" value="1"/>
</dbReference>
<dbReference type="Proteomes" id="UP000246352">
    <property type="component" value="Unassembled WGS sequence"/>
</dbReference>
<dbReference type="RefSeq" id="WP_110034275.1">
    <property type="nucleotide sequence ID" value="NZ_QGTR01000007.1"/>
</dbReference>
<evidence type="ECO:0000256" key="3">
    <source>
        <dbReference type="RuleBase" id="RU003616"/>
    </source>
</evidence>
<gene>
    <name evidence="5" type="ORF">DFR52_107124</name>
</gene>
<dbReference type="InterPro" id="IPR037913">
    <property type="entry name" value="ACD_IbpA/B"/>
</dbReference>
<keyword evidence="1" id="KW-0346">Stress response</keyword>
<reference evidence="5 6" key="1">
    <citation type="submission" date="2018-05" db="EMBL/GenBank/DDBJ databases">
        <title>Genomic Encyclopedia of Type Strains, Phase IV (KMG-IV): sequencing the most valuable type-strain genomes for metagenomic binning, comparative biology and taxonomic classification.</title>
        <authorList>
            <person name="Goeker M."/>
        </authorList>
    </citation>
    <scope>NUCLEOTIDE SEQUENCE [LARGE SCALE GENOMIC DNA]</scope>
    <source>
        <strain evidence="5 6">DSM 16791</strain>
    </source>
</reference>
<feature type="domain" description="SHSP" evidence="4">
    <location>
        <begin position="29"/>
        <end position="142"/>
    </location>
</feature>
<name>A0A317PDE7_9HYPH</name>
<evidence type="ECO:0000256" key="1">
    <source>
        <dbReference type="ARBA" id="ARBA00023016"/>
    </source>
</evidence>
<dbReference type="CDD" id="cd06470">
    <property type="entry name" value="ACD_IbpA-B_like"/>
    <property type="match status" value="1"/>
</dbReference>
<accession>A0A317PDE7</accession>
<keyword evidence="6" id="KW-1185">Reference proteome</keyword>
<comment type="similarity">
    <text evidence="2 3">Belongs to the small heat shock protein (HSP20) family.</text>
</comment>
<dbReference type="InterPro" id="IPR002068">
    <property type="entry name" value="A-crystallin/Hsp20_dom"/>
</dbReference>
<proteinExistence type="inferred from homology"/>
<dbReference type="PANTHER" id="PTHR47062">
    <property type="match status" value="1"/>
</dbReference>
<dbReference type="PROSITE" id="PS01031">
    <property type="entry name" value="SHSP"/>
    <property type="match status" value="1"/>
</dbReference>
<evidence type="ECO:0000259" key="4">
    <source>
        <dbReference type="PROSITE" id="PS01031"/>
    </source>
</evidence>
<dbReference type="Pfam" id="PF00011">
    <property type="entry name" value="HSP20"/>
    <property type="match status" value="1"/>
</dbReference>
<comment type="caution">
    <text evidence="5">The sequence shown here is derived from an EMBL/GenBank/DDBJ whole genome shotgun (WGS) entry which is preliminary data.</text>
</comment>
<protein>
    <submittedName>
        <fullName evidence="5">Molecular chaperone IbpA</fullName>
    </submittedName>
</protein>
<dbReference type="OrthoDB" id="9810618at2"/>
<evidence type="ECO:0000313" key="6">
    <source>
        <dbReference type="Proteomes" id="UP000246352"/>
    </source>
</evidence>
<organism evidence="5 6">
    <name type="scientific">Hoeflea marina</name>
    <dbReference type="NCBI Taxonomy" id="274592"/>
    <lineage>
        <taxon>Bacteria</taxon>
        <taxon>Pseudomonadati</taxon>
        <taxon>Pseudomonadota</taxon>
        <taxon>Alphaproteobacteria</taxon>
        <taxon>Hyphomicrobiales</taxon>
        <taxon>Rhizobiaceae</taxon>
        <taxon>Hoeflea</taxon>
    </lineage>
</organism>
<dbReference type="AlphaFoldDB" id="A0A317PDE7"/>
<sequence>MRHVDFSPLYRSTVGFDRLATMLDSLAAPEQAQTYPPYNIELTGENAYRITMAVAGFDESEISIEAREHALTVKGEKADEKDADKTEYLYRGIAKRTFERRFQLADHVEVTGASLRNGLLHIDLVRELPEAMKPRRIEIRKDAGAKPQQIEAKTA</sequence>
<dbReference type="InterPro" id="IPR008978">
    <property type="entry name" value="HSP20-like_chaperone"/>
</dbReference>
<evidence type="ECO:0000256" key="2">
    <source>
        <dbReference type="PROSITE-ProRule" id="PRU00285"/>
    </source>
</evidence>
<evidence type="ECO:0000313" key="5">
    <source>
        <dbReference type="EMBL" id="PWV97212.1"/>
    </source>
</evidence>